<dbReference type="Proteomes" id="UP000501237">
    <property type="component" value="Chromosome"/>
</dbReference>
<name>A0A679GNT6_9GAMM</name>
<dbReference type="AlphaFoldDB" id="A0A679GNT6"/>
<sequence length="53" mass="5763">MNSQRNHQVEEFAAKTLTDALTLAARRGYGQTAPIFTQVCGPLAVVRFARKGA</sequence>
<proteinExistence type="predicted"/>
<evidence type="ECO:0000313" key="2">
    <source>
        <dbReference type="Proteomes" id="UP000501237"/>
    </source>
</evidence>
<reference evidence="1 2" key="1">
    <citation type="journal article" date="2020" name="Microbiol. Resour. Announc.">
        <title>Complete genome sequence of Pseudomonas otitidis strain MrB4, isolated from Lake Biwa in Japan.</title>
        <authorList>
            <person name="Miyazaki K."/>
            <person name="Hase E."/>
            <person name="Maruya T."/>
        </authorList>
    </citation>
    <scope>NUCLEOTIDE SEQUENCE [LARGE SCALE GENOMIC DNA]</scope>
    <source>
        <strain evidence="1 2">MrB4</strain>
    </source>
</reference>
<dbReference type="KEGG" id="poj:PtoMrB4_23140"/>
<accession>A0A679GNT6</accession>
<gene>
    <name evidence="1" type="ORF">PtoMrB4_23140</name>
</gene>
<organism evidence="1 2">
    <name type="scientific">Metapseudomonas otitidis</name>
    <dbReference type="NCBI Taxonomy" id="319939"/>
    <lineage>
        <taxon>Bacteria</taxon>
        <taxon>Pseudomonadati</taxon>
        <taxon>Pseudomonadota</taxon>
        <taxon>Gammaproteobacteria</taxon>
        <taxon>Pseudomonadales</taxon>
        <taxon>Pseudomonadaceae</taxon>
        <taxon>Metapseudomonas</taxon>
    </lineage>
</organism>
<evidence type="ECO:0000313" key="1">
    <source>
        <dbReference type="EMBL" id="BCA28337.1"/>
    </source>
</evidence>
<dbReference type="RefSeq" id="WP_172433332.1">
    <property type="nucleotide sequence ID" value="NZ_AP022642.1"/>
</dbReference>
<protein>
    <submittedName>
        <fullName evidence="1">Uncharacterized protein</fullName>
    </submittedName>
</protein>
<dbReference type="GeneID" id="57397533"/>
<dbReference type="EMBL" id="AP022642">
    <property type="protein sequence ID" value="BCA28337.1"/>
    <property type="molecule type" value="Genomic_DNA"/>
</dbReference>